<dbReference type="InterPro" id="IPR029063">
    <property type="entry name" value="SAM-dependent_MTases_sf"/>
</dbReference>
<dbReference type="PANTHER" id="PTHR37426:SF1">
    <property type="entry name" value="RIBOSOMAL RNA LARGE SUBUNIT METHYLTRANSFERASE J"/>
    <property type="match status" value="1"/>
</dbReference>
<dbReference type="GO" id="GO:0003723">
    <property type="term" value="F:RNA binding"/>
    <property type="evidence" value="ECO:0007669"/>
    <property type="project" value="UniProtKB-UniRule"/>
</dbReference>
<dbReference type="Gene3D" id="3.40.50.150">
    <property type="entry name" value="Vaccinia Virus protein VP39"/>
    <property type="match status" value="1"/>
</dbReference>
<keyword evidence="1" id="KW-0694">RNA-binding</keyword>
<dbReference type="KEGG" id="ncu:F0U83_15370"/>
<dbReference type="GO" id="GO:0036307">
    <property type="term" value="F:23S rRNA (adenine(2030)-N(6))-methyltransferase activity"/>
    <property type="evidence" value="ECO:0007669"/>
    <property type="project" value="UniProtKB-UniRule"/>
</dbReference>
<feature type="binding site" evidence="1">
    <location>
        <position position="118"/>
    </location>
    <ligand>
        <name>S-adenosyl-L-methionine</name>
        <dbReference type="ChEBI" id="CHEBI:59789"/>
    </ligand>
</feature>
<feature type="site" description="Interaction with substrate rRNA" evidence="1">
    <location>
        <position position="4"/>
    </location>
</feature>
<reference evidence="2 3" key="1">
    <citation type="journal article" date="2019" name="Biochem. Eng. J.">
        <title>Metabolic engineering of the marine bacteria Neptunomonas concharum for the production of acetoin and meso-2,3-butanediol from acetate.</title>
        <authorList>
            <person name="Li W."/>
            <person name="Pu N."/>
            <person name="Liu C.-X."/>
            <person name="Yuan Q.-P."/>
            <person name="Li Z.-J."/>
        </authorList>
    </citation>
    <scope>NUCLEOTIDE SEQUENCE [LARGE SCALE GENOMIC DNA]</scope>
    <source>
        <strain evidence="2 3">JCM17730</strain>
    </source>
</reference>
<feature type="binding site" evidence="1">
    <location>
        <position position="164"/>
    </location>
    <ligand>
        <name>S-adenosyl-L-methionine</name>
        <dbReference type="ChEBI" id="CHEBI:59789"/>
    </ligand>
</feature>
<dbReference type="InterPro" id="IPR007473">
    <property type="entry name" value="RlmJ"/>
</dbReference>
<comment type="similarity">
    <text evidence="1">Belongs to the RlmJ family.</text>
</comment>
<dbReference type="Proteomes" id="UP000324760">
    <property type="component" value="Chromosome"/>
</dbReference>
<dbReference type="OrthoDB" id="9791274at2"/>
<dbReference type="GO" id="GO:0070475">
    <property type="term" value="P:rRNA base methylation"/>
    <property type="evidence" value="ECO:0007669"/>
    <property type="project" value="UniProtKB-UniRule"/>
</dbReference>
<comment type="catalytic activity">
    <reaction evidence="1">
        <text>adenosine(2030) in 23S rRNA + S-adenosyl-L-methionine = N(6)-methyladenosine(2030) in 23S rRNA + S-adenosyl-L-homocysteine + H(+)</text>
        <dbReference type="Rhea" id="RHEA:43736"/>
        <dbReference type="Rhea" id="RHEA-COMP:10668"/>
        <dbReference type="Rhea" id="RHEA-COMP:10669"/>
        <dbReference type="ChEBI" id="CHEBI:15378"/>
        <dbReference type="ChEBI" id="CHEBI:57856"/>
        <dbReference type="ChEBI" id="CHEBI:59789"/>
        <dbReference type="ChEBI" id="CHEBI:74411"/>
        <dbReference type="ChEBI" id="CHEBI:74449"/>
        <dbReference type="EC" id="2.1.1.266"/>
    </reaction>
</comment>
<gene>
    <name evidence="1 2" type="primary">rlmJ</name>
    <name evidence="2" type="ORF">F0U83_15370</name>
</gene>
<keyword evidence="1" id="KW-0698">rRNA processing</keyword>
<dbReference type="SUPFAM" id="SSF53335">
    <property type="entry name" value="S-adenosyl-L-methionine-dependent methyltransferases"/>
    <property type="match status" value="1"/>
</dbReference>
<feature type="binding site" evidence="1">
    <location>
        <position position="19"/>
    </location>
    <ligand>
        <name>S-adenosyl-L-methionine</name>
        <dbReference type="ChEBI" id="CHEBI:59789"/>
    </ligand>
</feature>
<accession>A0A5P1REC1</accession>
<feature type="binding site" evidence="1">
    <location>
        <position position="42"/>
    </location>
    <ligand>
        <name>S-adenosyl-L-methionine</name>
        <dbReference type="ChEBI" id="CHEBI:59789"/>
    </ligand>
</feature>
<keyword evidence="3" id="KW-1185">Reference proteome</keyword>
<feature type="binding site" evidence="1">
    <location>
        <begin position="143"/>
        <end position="144"/>
    </location>
    <ligand>
        <name>S-adenosyl-L-methionine</name>
        <dbReference type="ChEBI" id="CHEBI:59789"/>
    </ligand>
</feature>
<proteinExistence type="inferred from homology"/>
<organism evidence="2 3">
    <name type="scientific">Neptunomonas concharum</name>
    <dbReference type="NCBI Taxonomy" id="1031538"/>
    <lineage>
        <taxon>Bacteria</taxon>
        <taxon>Pseudomonadati</taxon>
        <taxon>Pseudomonadota</taxon>
        <taxon>Gammaproteobacteria</taxon>
        <taxon>Oceanospirillales</taxon>
        <taxon>Oceanospirillaceae</taxon>
        <taxon>Neptunomonas</taxon>
    </lineage>
</organism>
<dbReference type="EC" id="2.1.1.266" evidence="1"/>
<dbReference type="GO" id="GO:0005829">
    <property type="term" value="C:cytosol"/>
    <property type="evidence" value="ECO:0007669"/>
    <property type="project" value="TreeGrafter"/>
</dbReference>
<dbReference type="HAMAP" id="MF_00934">
    <property type="entry name" value="23SrRNA_methyltr_J"/>
    <property type="match status" value="1"/>
</dbReference>
<keyword evidence="1 2" id="KW-0808">Transferase</keyword>
<protein>
    <recommendedName>
        <fullName evidence="1">Ribosomal RNA large subunit methyltransferase J</fullName>
        <ecNumber evidence="1">2.1.1.266</ecNumber>
    </recommendedName>
    <alternativeName>
        <fullName evidence="1">23S rRNA (adenine(2030)-N6)-methyltransferase</fullName>
    </alternativeName>
    <alternativeName>
        <fullName evidence="1">23S rRNA m6A2030 methyltransferase</fullName>
    </alternativeName>
</protein>
<comment type="function">
    <text evidence="1">Specifically methylates the adenine in position 2030 of 23S rRNA.</text>
</comment>
<feature type="active site" description="Proton acceptor" evidence="1">
    <location>
        <position position="164"/>
    </location>
</feature>
<sequence length="279" mass="31483">MLSYQHGYHAGNFADVHKHLIVTWILESLNAKSKPWSYLETHAGCAFYDLSDEQALKTGEFQEGVAKLWGAKKVPAELTGYMSLIKNANANNNLAFYPGSPAIAKALSRDADRLAIMELHPGEVRKLKAYFYQDENVAVHQRDGYEGVLALLPPKPNRGLVLIDPSYEVKTEYQQVAKKVVQMHKRWPNGSFAIWYPLLSAELHKEMKAVIVKSGIRRIYCSELWVKPEAVGGMFGSGMLLVNPPWQIDEKIQSVTPWLRQLLGHVCAKEPLSEWLVPE</sequence>
<keyword evidence="1 2" id="KW-0489">Methyltransferase</keyword>
<evidence type="ECO:0000313" key="3">
    <source>
        <dbReference type="Proteomes" id="UP000324760"/>
    </source>
</evidence>
<dbReference type="RefSeq" id="WP_138988201.1">
    <property type="nucleotide sequence ID" value="NZ_CP043869.1"/>
</dbReference>
<keyword evidence="1" id="KW-0949">S-adenosyl-L-methionine</keyword>
<feature type="binding site" evidence="1">
    <location>
        <position position="100"/>
    </location>
    <ligand>
        <name>S-adenosyl-L-methionine</name>
        <dbReference type="ChEBI" id="CHEBI:59789"/>
    </ligand>
</feature>
<dbReference type="Pfam" id="PF04378">
    <property type="entry name" value="RsmJ"/>
    <property type="match status" value="1"/>
</dbReference>
<dbReference type="PANTHER" id="PTHR37426">
    <property type="entry name" value="RIBOSOMAL RNA LARGE SUBUNIT METHYLTRANSFERASE J"/>
    <property type="match status" value="1"/>
</dbReference>
<dbReference type="EMBL" id="CP043869">
    <property type="protein sequence ID" value="QEQ97978.1"/>
    <property type="molecule type" value="Genomic_DNA"/>
</dbReference>
<name>A0A5P1REC1_9GAMM</name>
<dbReference type="AlphaFoldDB" id="A0A5P1REC1"/>
<evidence type="ECO:0000313" key="2">
    <source>
        <dbReference type="EMBL" id="QEQ97978.1"/>
    </source>
</evidence>
<comment type="subunit">
    <text evidence="1">Monomer.</text>
</comment>
<evidence type="ECO:0000256" key="1">
    <source>
        <dbReference type="HAMAP-Rule" id="MF_00934"/>
    </source>
</evidence>